<organism evidence="3 4">
    <name type="scientific">Actinomadura rubrisoli</name>
    <dbReference type="NCBI Taxonomy" id="2530368"/>
    <lineage>
        <taxon>Bacteria</taxon>
        <taxon>Bacillati</taxon>
        <taxon>Actinomycetota</taxon>
        <taxon>Actinomycetes</taxon>
        <taxon>Streptosporangiales</taxon>
        <taxon>Thermomonosporaceae</taxon>
        <taxon>Actinomadura</taxon>
    </lineage>
</organism>
<dbReference type="OrthoDB" id="3971500at2"/>
<gene>
    <name evidence="3" type="ORF">E1298_36000</name>
</gene>
<comment type="caution">
    <text evidence="3">The sequence shown here is derived from an EMBL/GenBank/DDBJ whole genome shotgun (WGS) entry which is preliminary data.</text>
</comment>
<feature type="region of interest" description="Disordered" evidence="1">
    <location>
        <begin position="126"/>
        <end position="157"/>
    </location>
</feature>
<accession>A0A4R5ALY8</accession>
<dbReference type="Proteomes" id="UP000294513">
    <property type="component" value="Unassembled WGS sequence"/>
</dbReference>
<feature type="transmembrane region" description="Helical" evidence="2">
    <location>
        <begin position="102"/>
        <end position="124"/>
    </location>
</feature>
<keyword evidence="2" id="KW-0472">Membrane</keyword>
<keyword evidence="2" id="KW-1133">Transmembrane helix</keyword>
<reference evidence="3 4" key="1">
    <citation type="submission" date="2019-03" db="EMBL/GenBank/DDBJ databases">
        <title>Draft genome sequences of novel Actinobacteria.</title>
        <authorList>
            <person name="Sahin N."/>
            <person name="Ay H."/>
            <person name="Saygin H."/>
        </authorList>
    </citation>
    <scope>NUCLEOTIDE SEQUENCE [LARGE SCALE GENOMIC DNA]</scope>
    <source>
        <strain evidence="3 4">H3C3</strain>
    </source>
</reference>
<keyword evidence="2" id="KW-0812">Transmembrane</keyword>
<keyword evidence="4" id="KW-1185">Reference proteome</keyword>
<evidence type="ECO:0000256" key="2">
    <source>
        <dbReference type="SAM" id="Phobius"/>
    </source>
</evidence>
<feature type="region of interest" description="Disordered" evidence="1">
    <location>
        <begin position="1"/>
        <end position="97"/>
    </location>
</feature>
<sequence>MPDEAPQWEGSLFDEGEGDANYAPAVPMGTAGPAKPGKPSSGNWQMPDWMADEAAADAKLGASATGPRERRERRRDRRERSDVPSAPGLPDTLDDGAGRTRLVLIGGVSLLVVALVAAGGVYLLKGRGDDEAAPSGRSGRTASARQPQEPQVKMPPDRRLRTFAGRPSRVLGHVTDTHSGLAYPRLAAPWQLPTKKNKLGTAGWSGQQILVTERRGRQLWYGQLLTGTLAPTLQSSYRGPKSVKNVSGMAAKAFEAQYYAFPHRTMPLASQALSVGGRQGWLVASYLTYKRSGVRATGEIVATAVIDTGRPEPAVVFASLPNTHKKMWPDLNAFLAQLKIAA</sequence>
<protein>
    <submittedName>
        <fullName evidence="3">Uncharacterized protein</fullName>
    </submittedName>
</protein>
<evidence type="ECO:0000313" key="4">
    <source>
        <dbReference type="Proteomes" id="UP000294513"/>
    </source>
</evidence>
<evidence type="ECO:0000256" key="1">
    <source>
        <dbReference type="SAM" id="MobiDB-lite"/>
    </source>
</evidence>
<evidence type="ECO:0000313" key="3">
    <source>
        <dbReference type="EMBL" id="TDD71182.1"/>
    </source>
</evidence>
<feature type="compositionally biased region" description="Polar residues" evidence="1">
    <location>
        <begin position="138"/>
        <end position="149"/>
    </location>
</feature>
<name>A0A4R5ALY8_9ACTN</name>
<dbReference type="AlphaFoldDB" id="A0A4R5ALY8"/>
<proteinExistence type="predicted"/>
<dbReference type="EMBL" id="SMKU01000292">
    <property type="protein sequence ID" value="TDD71182.1"/>
    <property type="molecule type" value="Genomic_DNA"/>
</dbReference>